<feature type="compositionally biased region" description="Polar residues" evidence="1">
    <location>
        <begin position="43"/>
        <end position="52"/>
    </location>
</feature>
<accession>G2YQD1</accession>
<sequence>MQQIHSRSRREGSMLKSPVGMLSKFPNGSDLARHPPEFHDQRSSLQSLMLFT</sequence>
<organism evidence="2 3">
    <name type="scientific">Botryotinia fuckeliana (strain T4)</name>
    <name type="common">Noble rot fungus</name>
    <name type="synonym">Botrytis cinerea</name>
    <dbReference type="NCBI Taxonomy" id="999810"/>
    <lineage>
        <taxon>Eukaryota</taxon>
        <taxon>Fungi</taxon>
        <taxon>Dikarya</taxon>
        <taxon>Ascomycota</taxon>
        <taxon>Pezizomycotina</taxon>
        <taxon>Leotiomycetes</taxon>
        <taxon>Helotiales</taxon>
        <taxon>Sclerotiniaceae</taxon>
        <taxon>Botrytis</taxon>
    </lineage>
</organism>
<feature type="compositionally biased region" description="Basic and acidic residues" evidence="1">
    <location>
        <begin position="31"/>
        <end position="42"/>
    </location>
</feature>
<evidence type="ECO:0000256" key="1">
    <source>
        <dbReference type="SAM" id="MobiDB-lite"/>
    </source>
</evidence>
<name>G2YQD1_BOTF4</name>
<dbReference type="Proteomes" id="UP000008177">
    <property type="component" value="Unplaced contigs"/>
</dbReference>
<reference evidence="3" key="1">
    <citation type="journal article" date="2011" name="PLoS Genet.">
        <title>Genomic analysis of the necrotrophic fungal pathogens Sclerotinia sclerotiorum and Botrytis cinerea.</title>
        <authorList>
            <person name="Amselem J."/>
            <person name="Cuomo C.A."/>
            <person name="van Kan J.A."/>
            <person name="Viaud M."/>
            <person name="Benito E.P."/>
            <person name="Couloux A."/>
            <person name="Coutinho P.M."/>
            <person name="de Vries R.P."/>
            <person name="Dyer P.S."/>
            <person name="Fillinger S."/>
            <person name="Fournier E."/>
            <person name="Gout L."/>
            <person name="Hahn M."/>
            <person name="Kohn L."/>
            <person name="Lapalu N."/>
            <person name="Plummer K.M."/>
            <person name="Pradier J.M."/>
            <person name="Quevillon E."/>
            <person name="Sharon A."/>
            <person name="Simon A."/>
            <person name="ten Have A."/>
            <person name="Tudzynski B."/>
            <person name="Tudzynski P."/>
            <person name="Wincker P."/>
            <person name="Andrew M."/>
            <person name="Anthouard V."/>
            <person name="Beever R.E."/>
            <person name="Beffa R."/>
            <person name="Benoit I."/>
            <person name="Bouzid O."/>
            <person name="Brault B."/>
            <person name="Chen Z."/>
            <person name="Choquer M."/>
            <person name="Collemare J."/>
            <person name="Cotton P."/>
            <person name="Danchin E.G."/>
            <person name="Da Silva C."/>
            <person name="Gautier A."/>
            <person name="Giraud C."/>
            <person name="Giraud T."/>
            <person name="Gonzalez C."/>
            <person name="Grossetete S."/>
            <person name="Guldener U."/>
            <person name="Henrissat B."/>
            <person name="Howlett B.J."/>
            <person name="Kodira C."/>
            <person name="Kretschmer M."/>
            <person name="Lappartient A."/>
            <person name="Leroch M."/>
            <person name="Levis C."/>
            <person name="Mauceli E."/>
            <person name="Neuveglise C."/>
            <person name="Oeser B."/>
            <person name="Pearson M."/>
            <person name="Poulain J."/>
            <person name="Poussereau N."/>
            <person name="Quesneville H."/>
            <person name="Rascle C."/>
            <person name="Schumacher J."/>
            <person name="Segurens B."/>
            <person name="Sexton A."/>
            <person name="Silva E."/>
            <person name="Sirven C."/>
            <person name="Soanes D.M."/>
            <person name="Talbot N.J."/>
            <person name="Templeton M."/>
            <person name="Yandava C."/>
            <person name="Yarden O."/>
            <person name="Zeng Q."/>
            <person name="Rollins J.A."/>
            <person name="Lebrun M.H."/>
            <person name="Dickman M."/>
        </authorList>
    </citation>
    <scope>NUCLEOTIDE SEQUENCE [LARGE SCALE GENOMIC DNA]</scope>
    <source>
        <strain evidence="3">T4</strain>
    </source>
</reference>
<dbReference type="HOGENOM" id="CLU_3087017_0_0_1"/>
<proteinExistence type="predicted"/>
<dbReference type="AlphaFoldDB" id="G2YQD1"/>
<gene>
    <name evidence="2" type="ORF">BofuT4_uP133830.1</name>
</gene>
<dbReference type="InParanoid" id="G2YQD1"/>
<evidence type="ECO:0000313" key="2">
    <source>
        <dbReference type="EMBL" id="CCD53829.1"/>
    </source>
</evidence>
<feature type="region of interest" description="Disordered" evidence="1">
    <location>
        <begin position="1"/>
        <end position="52"/>
    </location>
</feature>
<dbReference type="EMBL" id="FQ790348">
    <property type="protein sequence ID" value="CCD53829.1"/>
    <property type="molecule type" value="Genomic_DNA"/>
</dbReference>
<evidence type="ECO:0000313" key="3">
    <source>
        <dbReference type="Proteomes" id="UP000008177"/>
    </source>
</evidence>
<protein>
    <submittedName>
        <fullName evidence="2">Uncharacterized protein</fullName>
    </submittedName>
</protein>